<dbReference type="GO" id="GO:0005737">
    <property type="term" value="C:cytoplasm"/>
    <property type="evidence" value="ECO:0007669"/>
    <property type="project" value="InterPro"/>
</dbReference>
<dbReference type="AlphaFoldDB" id="A0AA88XVM7"/>
<feature type="domain" description="Calcineurin-like phosphoesterase" evidence="6">
    <location>
        <begin position="141"/>
        <end position="344"/>
    </location>
</feature>
<dbReference type="PANTHER" id="PTHR14795">
    <property type="entry name" value="HELICASE RELATED"/>
    <property type="match status" value="1"/>
</dbReference>
<reference evidence="9" key="1">
    <citation type="submission" date="2019-08" db="EMBL/GenBank/DDBJ databases">
        <title>The improved chromosome-level genome for the pearl oyster Pinctada fucata martensii using PacBio sequencing and Hi-C.</title>
        <authorList>
            <person name="Zheng Z."/>
        </authorList>
    </citation>
    <scope>NUCLEOTIDE SEQUENCE</scope>
    <source>
        <strain evidence="9">ZZ-2019</strain>
        <tissue evidence="9">Adductor muscle</tissue>
    </source>
</reference>
<dbReference type="EMBL" id="VSWD01000009">
    <property type="protein sequence ID" value="KAK3092914.1"/>
    <property type="molecule type" value="Genomic_DNA"/>
</dbReference>
<feature type="transmembrane region" description="Helical" evidence="5">
    <location>
        <begin position="547"/>
        <end position="563"/>
    </location>
</feature>
<dbReference type="Pfam" id="PF24394">
    <property type="entry name" value="TMEM62_C"/>
    <property type="match status" value="1"/>
</dbReference>
<dbReference type="InterPro" id="IPR036658">
    <property type="entry name" value="CPI-17_sf"/>
</dbReference>
<keyword evidence="2" id="KW-0597">Phosphoprotein</keyword>
<evidence type="ECO:0000259" key="8">
    <source>
        <dbReference type="Pfam" id="PF24394"/>
    </source>
</evidence>
<dbReference type="InterPro" id="IPR056230">
    <property type="entry name" value="TMEM62_C"/>
</dbReference>
<dbReference type="SUPFAM" id="SSF81790">
    <property type="entry name" value="Myosin phosphatase inhibitor 17kDa protein, CPI-17"/>
    <property type="match status" value="1"/>
</dbReference>
<dbReference type="Proteomes" id="UP001186944">
    <property type="component" value="Unassembled WGS sequence"/>
</dbReference>
<evidence type="ECO:0000313" key="10">
    <source>
        <dbReference type="Proteomes" id="UP001186944"/>
    </source>
</evidence>
<evidence type="ECO:0000256" key="2">
    <source>
        <dbReference type="ARBA" id="ARBA00022553"/>
    </source>
</evidence>
<feature type="transmembrane region" description="Helical" evidence="5">
    <location>
        <begin position="517"/>
        <end position="535"/>
    </location>
</feature>
<dbReference type="GO" id="GO:0004864">
    <property type="term" value="F:protein phosphatase inhibitor activity"/>
    <property type="evidence" value="ECO:0007669"/>
    <property type="project" value="UniProtKB-KW"/>
</dbReference>
<feature type="compositionally biased region" description="Polar residues" evidence="4">
    <location>
        <begin position="1"/>
        <end position="42"/>
    </location>
</feature>
<sequence length="734" mass="85285">MATYTEANYSTPMESYRPANQPSTLSGVSQAPRQNSAGSNSPRGHVSFINKNKEEEKEKRQKYLTAKYGQHQMMLIRKRLAVEDWIYEQLRNLYCCKADEDDHDCNLDLEDILNLDTDAERREYAQTELKDAKLPQADINISDIHISKFWDQKRSIDMLIFCRDYLAVINPDFVIATGDLTDAKLLDRRGSQQFYEEWRLYRETVMSCKRMNHNITWLDIRGNHDSFDVPSHDHTKNLFRKYSFQGQTNPSSYHYKHVKPYGTYSFLAMDATPNPGPKRPFNFFGFLSDKEKAKVKRLKTETYESNKVVWFGHYTTSLIVTEDGQDVRALMRDGSAYLCGHLHTLADLVPKMYTLHKTGLLELELGDWKDNRKFRVLAIDHDTLSFTDTILGEWPAVIITNPVNAQLASPVDSPDKIKQSTHIRILVFSPFEILKVWVSIDGLDLGAPYHVQGPLYVLPWDPSKYATGIHEIKVTVEDGRFNYEEVIQPFSMDGSRPGFDILPRLVLMMNIYNFGKLVFQVLATLYIVILILLRRCDNVDRILVKTFRFRLLYYIITYVNMWIKRVWYVTRQQSTFYLLLGFMIYIWLGPWFVAEIIEGHVGVVFIWGMYVSGTFIPGSLTYIYGVFQIIIFNVPILLFLGYMIHYNSVSVETKQKAPSKWRKYRHIYIPFCAQVLLQTYVAITEFPKAYGTRAFLLGPVRTGSVILAFVLFYLNKDVRVKPKDSKGDQNKHRS</sequence>
<evidence type="ECO:0000313" key="9">
    <source>
        <dbReference type="EMBL" id="KAK3092914.1"/>
    </source>
</evidence>
<dbReference type="GO" id="GO:0016787">
    <property type="term" value="F:hydrolase activity"/>
    <property type="evidence" value="ECO:0007669"/>
    <property type="project" value="InterPro"/>
</dbReference>
<evidence type="ECO:0000256" key="4">
    <source>
        <dbReference type="SAM" id="MobiDB-lite"/>
    </source>
</evidence>
<organism evidence="9 10">
    <name type="scientific">Pinctada imbricata</name>
    <name type="common">Atlantic pearl-oyster</name>
    <name type="synonym">Pinctada martensii</name>
    <dbReference type="NCBI Taxonomy" id="66713"/>
    <lineage>
        <taxon>Eukaryota</taxon>
        <taxon>Metazoa</taxon>
        <taxon>Spiralia</taxon>
        <taxon>Lophotrochozoa</taxon>
        <taxon>Mollusca</taxon>
        <taxon>Bivalvia</taxon>
        <taxon>Autobranchia</taxon>
        <taxon>Pteriomorphia</taxon>
        <taxon>Pterioida</taxon>
        <taxon>Pterioidea</taxon>
        <taxon>Pteriidae</taxon>
        <taxon>Pinctada</taxon>
    </lineage>
</organism>
<comment type="caution">
    <text evidence="9">The sequence shown here is derived from an EMBL/GenBank/DDBJ whole genome shotgun (WGS) entry which is preliminary data.</text>
</comment>
<dbReference type="Gene3D" id="1.10.150.220">
    <property type="entry name" value="CPI-17"/>
    <property type="match status" value="1"/>
</dbReference>
<feature type="domain" description="TMEM62 C-terminal" evidence="8">
    <location>
        <begin position="528"/>
        <end position="652"/>
    </location>
</feature>
<evidence type="ECO:0000256" key="3">
    <source>
        <dbReference type="ARBA" id="ARBA00023272"/>
    </source>
</evidence>
<proteinExistence type="inferred from homology"/>
<accession>A0AA88XVM7</accession>
<gene>
    <name evidence="9" type="ORF">FSP39_008820</name>
</gene>
<dbReference type="Pfam" id="PF05361">
    <property type="entry name" value="PP1_inhibitor"/>
    <property type="match status" value="1"/>
</dbReference>
<feature type="transmembrane region" description="Helical" evidence="5">
    <location>
        <begin position="601"/>
        <end position="620"/>
    </location>
</feature>
<dbReference type="Pfam" id="PF00149">
    <property type="entry name" value="Metallophos"/>
    <property type="match status" value="1"/>
</dbReference>
<name>A0AA88XVM7_PINIB</name>
<dbReference type="InterPro" id="IPR008025">
    <property type="entry name" value="CPI-17"/>
</dbReference>
<evidence type="ECO:0000256" key="5">
    <source>
        <dbReference type="SAM" id="Phobius"/>
    </source>
</evidence>
<evidence type="ECO:0008006" key="11">
    <source>
        <dbReference type="Google" id="ProtNLM"/>
    </source>
</evidence>
<feature type="transmembrane region" description="Helical" evidence="5">
    <location>
        <begin position="695"/>
        <end position="714"/>
    </location>
</feature>
<protein>
    <recommendedName>
        <fullName evidence="11">Calcineurin-like phosphoesterase domain-containing protein</fullName>
    </recommendedName>
</protein>
<keyword evidence="3" id="KW-0650">Protein phosphatase inhibitor</keyword>
<dbReference type="InterPro" id="IPR029052">
    <property type="entry name" value="Metallo-depent_PP-like"/>
</dbReference>
<dbReference type="Pfam" id="PF24384">
    <property type="entry name" value="Ig_TMM62"/>
    <property type="match status" value="1"/>
</dbReference>
<feature type="transmembrane region" description="Helical" evidence="5">
    <location>
        <begin position="575"/>
        <end position="594"/>
    </location>
</feature>
<keyword evidence="5" id="KW-0812">Transmembrane</keyword>
<dbReference type="SUPFAM" id="SSF56300">
    <property type="entry name" value="Metallo-dependent phosphatases"/>
    <property type="match status" value="1"/>
</dbReference>
<feature type="transmembrane region" description="Helical" evidence="5">
    <location>
        <begin position="626"/>
        <end position="646"/>
    </location>
</feature>
<keyword evidence="5" id="KW-0472">Membrane</keyword>
<evidence type="ECO:0000259" key="6">
    <source>
        <dbReference type="Pfam" id="PF00149"/>
    </source>
</evidence>
<keyword evidence="5" id="KW-1133">Transmembrane helix</keyword>
<dbReference type="InterPro" id="IPR004843">
    <property type="entry name" value="Calcineurin-like_PHP"/>
</dbReference>
<comment type="similarity">
    <text evidence="1">Belongs to the PP1 inhibitor family.</text>
</comment>
<evidence type="ECO:0000256" key="1">
    <source>
        <dbReference type="ARBA" id="ARBA00005483"/>
    </source>
</evidence>
<dbReference type="PANTHER" id="PTHR14795:SF0">
    <property type="entry name" value="TRANSMEMBRANE PROTEIN 62"/>
    <property type="match status" value="1"/>
</dbReference>
<feature type="region of interest" description="Disordered" evidence="4">
    <location>
        <begin position="1"/>
        <end position="55"/>
    </location>
</feature>
<evidence type="ECO:0000259" key="7">
    <source>
        <dbReference type="Pfam" id="PF24384"/>
    </source>
</evidence>
<feature type="transmembrane region" description="Helical" evidence="5">
    <location>
        <begin position="667"/>
        <end position="683"/>
    </location>
</feature>
<dbReference type="InterPro" id="IPR056229">
    <property type="entry name" value="Ig_TMM62"/>
</dbReference>
<dbReference type="Gene3D" id="3.60.21.10">
    <property type="match status" value="1"/>
</dbReference>
<feature type="domain" description="TMEM62 Ig-like" evidence="7">
    <location>
        <begin position="393"/>
        <end position="495"/>
    </location>
</feature>
<keyword evidence="10" id="KW-1185">Reference proteome</keyword>